<accession>A0ABQ9AEU4</accession>
<feature type="region of interest" description="Disordered" evidence="5">
    <location>
        <begin position="450"/>
        <end position="469"/>
    </location>
</feature>
<dbReference type="PANTHER" id="PTHR32370">
    <property type="entry name" value="OS12G0117600 PROTEIN"/>
    <property type="match status" value="1"/>
</dbReference>
<comment type="pathway">
    <text evidence="1">Protein modification; protein ubiquitination.</text>
</comment>
<feature type="domain" description="NPH3" evidence="6">
    <location>
        <begin position="214"/>
        <end position="372"/>
    </location>
</feature>
<evidence type="ECO:0000256" key="3">
    <source>
        <dbReference type="PROSITE-ProRule" id="PRU00982"/>
    </source>
</evidence>
<dbReference type="PROSITE" id="PS51649">
    <property type="entry name" value="NPH3"/>
    <property type="match status" value="1"/>
</dbReference>
<sequence>MEVGSTLEVDVNGEEIFMVDKKILSSFSARLGKLFGNLASSSRKLKVIFDNFPGGSHVFELMARFCYSNGTIEITPSNVVLLNCAAHYMEIGSNGPEKPNLVDQTEKFLEGINYWTWSELLRALKQCQNLLPATISSFFLEKVLDCLVGRLTLPTLASPFTCSSSNSQFSCDTSSTCSTRNNWSQTTWWFEDLLVLNANSFDKARLKALNKFYKLKLEHLIGSMLDQSTLDHLLVPSPHRNHHVYDVNLVLRLAKAFLLEGSKISRNQLGKVASLMDSYLIEVAPDFFLKPAKFAALVMVLPDSARESCDRLYQAIDIYLQVHVQLSEEEKVRLWSVVNRDKLSAEALEHLARHSNFPSRKTLHSLITQQSKINISIHNHFSYHKDSSQSTFHMDAKEEQEEVEQILIYASRRRHSKKNDNLETESQGMKKRVAEWENVCAMVRSEKRVVTKPSLHGPGKARSLPKLCS</sequence>
<keyword evidence="4" id="KW-0175">Coiled coil</keyword>
<evidence type="ECO:0000256" key="5">
    <source>
        <dbReference type="SAM" id="MobiDB-lite"/>
    </source>
</evidence>
<keyword evidence="2" id="KW-0833">Ubl conjugation pathway</keyword>
<dbReference type="InterPro" id="IPR011333">
    <property type="entry name" value="SKP1/BTB/POZ_sf"/>
</dbReference>
<protein>
    <recommendedName>
        <fullName evidence="6">NPH3 domain-containing protein</fullName>
    </recommendedName>
</protein>
<dbReference type="Gene3D" id="3.30.710.10">
    <property type="entry name" value="Potassium Channel Kv1.1, Chain A"/>
    <property type="match status" value="1"/>
</dbReference>
<reference evidence="7" key="1">
    <citation type="submission" date="2022-10" db="EMBL/GenBank/DDBJ databases">
        <authorList>
            <person name="Hyden B.L."/>
            <person name="Feng K."/>
            <person name="Yates T."/>
            <person name="Jawdy S."/>
            <person name="Smart L.B."/>
            <person name="Muchero W."/>
        </authorList>
    </citation>
    <scope>NUCLEOTIDE SEQUENCE</scope>
    <source>
        <tissue evidence="7">Shoot tip</tissue>
    </source>
</reference>
<dbReference type="Proteomes" id="UP001141253">
    <property type="component" value="Chromosome 11"/>
</dbReference>
<dbReference type="EMBL" id="JAPFFI010000021">
    <property type="protein sequence ID" value="KAJ6333675.1"/>
    <property type="molecule type" value="Genomic_DNA"/>
</dbReference>
<dbReference type="InterPro" id="IPR043454">
    <property type="entry name" value="NPH3/RPT2-like"/>
</dbReference>
<evidence type="ECO:0000313" key="7">
    <source>
        <dbReference type="EMBL" id="KAJ6333675.1"/>
    </source>
</evidence>
<evidence type="ECO:0000259" key="6">
    <source>
        <dbReference type="PROSITE" id="PS51649"/>
    </source>
</evidence>
<organism evidence="7 8">
    <name type="scientific">Salix suchowensis</name>
    <dbReference type="NCBI Taxonomy" id="1278906"/>
    <lineage>
        <taxon>Eukaryota</taxon>
        <taxon>Viridiplantae</taxon>
        <taxon>Streptophyta</taxon>
        <taxon>Embryophyta</taxon>
        <taxon>Tracheophyta</taxon>
        <taxon>Spermatophyta</taxon>
        <taxon>Magnoliopsida</taxon>
        <taxon>eudicotyledons</taxon>
        <taxon>Gunneridae</taxon>
        <taxon>Pentapetalae</taxon>
        <taxon>rosids</taxon>
        <taxon>fabids</taxon>
        <taxon>Malpighiales</taxon>
        <taxon>Salicaceae</taxon>
        <taxon>Saliceae</taxon>
        <taxon>Salix</taxon>
    </lineage>
</organism>
<evidence type="ECO:0000256" key="4">
    <source>
        <dbReference type="SAM" id="Coils"/>
    </source>
</evidence>
<keyword evidence="8" id="KW-1185">Reference proteome</keyword>
<gene>
    <name evidence="7" type="ORF">OIU77_009531</name>
</gene>
<name>A0ABQ9AEU4_9ROSI</name>
<evidence type="ECO:0000256" key="1">
    <source>
        <dbReference type="ARBA" id="ARBA00004906"/>
    </source>
</evidence>
<evidence type="ECO:0000256" key="2">
    <source>
        <dbReference type="ARBA" id="ARBA00022786"/>
    </source>
</evidence>
<feature type="coiled-coil region" evidence="4">
    <location>
        <begin position="412"/>
        <end position="439"/>
    </location>
</feature>
<reference evidence="7" key="2">
    <citation type="journal article" date="2023" name="Int. J. Mol. Sci.">
        <title>De Novo Assembly and Annotation of 11 Diverse Shrub Willow (Salix) Genomes Reveals Novel Gene Organization in Sex-Linked Regions.</title>
        <authorList>
            <person name="Hyden B."/>
            <person name="Feng K."/>
            <person name="Yates T.B."/>
            <person name="Jawdy S."/>
            <person name="Cereghino C."/>
            <person name="Smart L.B."/>
            <person name="Muchero W."/>
        </authorList>
    </citation>
    <scope>NUCLEOTIDE SEQUENCE</scope>
    <source>
        <tissue evidence="7">Shoot tip</tissue>
    </source>
</reference>
<dbReference type="SUPFAM" id="SSF54695">
    <property type="entry name" value="POZ domain"/>
    <property type="match status" value="1"/>
</dbReference>
<evidence type="ECO:0000313" key="8">
    <source>
        <dbReference type="Proteomes" id="UP001141253"/>
    </source>
</evidence>
<dbReference type="InterPro" id="IPR027356">
    <property type="entry name" value="NPH3_dom"/>
</dbReference>
<dbReference type="Pfam" id="PF03000">
    <property type="entry name" value="NPH3"/>
    <property type="match status" value="1"/>
</dbReference>
<comment type="similarity">
    <text evidence="3">Belongs to the NPH3 family.</text>
</comment>
<comment type="caution">
    <text evidence="7">The sequence shown here is derived from an EMBL/GenBank/DDBJ whole genome shotgun (WGS) entry which is preliminary data.</text>
</comment>
<proteinExistence type="inferred from homology"/>